<dbReference type="Proteomes" id="UP000292702">
    <property type="component" value="Unassembled WGS sequence"/>
</dbReference>
<evidence type="ECO:0000313" key="1">
    <source>
        <dbReference type="EMBL" id="TCD66006.1"/>
    </source>
</evidence>
<dbReference type="AlphaFoldDB" id="A0A4R0RFJ4"/>
<evidence type="ECO:0000313" key="2">
    <source>
        <dbReference type="Proteomes" id="UP000292702"/>
    </source>
</evidence>
<evidence type="ECO:0008006" key="3">
    <source>
        <dbReference type="Google" id="ProtNLM"/>
    </source>
</evidence>
<dbReference type="Gene3D" id="3.80.10.10">
    <property type="entry name" value="Ribonuclease Inhibitor"/>
    <property type="match status" value="1"/>
</dbReference>
<dbReference type="SUPFAM" id="SSF52047">
    <property type="entry name" value="RNI-like"/>
    <property type="match status" value="1"/>
</dbReference>
<protein>
    <recommendedName>
        <fullName evidence="3">F-box domain-containing protein</fullName>
    </recommendedName>
</protein>
<dbReference type="OrthoDB" id="3256525at2759"/>
<gene>
    <name evidence="1" type="ORF">EIP91_001906</name>
</gene>
<comment type="caution">
    <text evidence="1">The sequence shown here is derived from an EMBL/GenBank/DDBJ whole genome shotgun (WGS) entry which is preliminary data.</text>
</comment>
<organism evidence="1 2">
    <name type="scientific">Steccherinum ochraceum</name>
    <dbReference type="NCBI Taxonomy" id="92696"/>
    <lineage>
        <taxon>Eukaryota</taxon>
        <taxon>Fungi</taxon>
        <taxon>Dikarya</taxon>
        <taxon>Basidiomycota</taxon>
        <taxon>Agaricomycotina</taxon>
        <taxon>Agaricomycetes</taxon>
        <taxon>Polyporales</taxon>
        <taxon>Steccherinaceae</taxon>
        <taxon>Steccherinum</taxon>
    </lineage>
</organism>
<reference evidence="1 2" key="1">
    <citation type="submission" date="2018-11" db="EMBL/GenBank/DDBJ databases">
        <title>Genome assembly of Steccherinum ochraceum LE-BIN_3174, the white-rot fungus of the Steccherinaceae family (The Residual Polyporoid clade, Polyporales, Basidiomycota).</title>
        <authorList>
            <person name="Fedorova T.V."/>
            <person name="Glazunova O.A."/>
            <person name="Landesman E.O."/>
            <person name="Moiseenko K.V."/>
            <person name="Psurtseva N.V."/>
            <person name="Savinova O.S."/>
            <person name="Shakhova N.V."/>
            <person name="Tyazhelova T.V."/>
            <person name="Vasina D.V."/>
        </authorList>
    </citation>
    <scope>NUCLEOTIDE SEQUENCE [LARGE SCALE GENOMIC DNA]</scope>
    <source>
        <strain evidence="1 2">LE-BIN_3174</strain>
    </source>
</reference>
<accession>A0A4R0RFJ4</accession>
<name>A0A4R0RFJ4_9APHY</name>
<keyword evidence="2" id="KW-1185">Reference proteome</keyword>
<dbReference type="STRING" id="92696.A0A4R0RFJ4"/>
<sequence length="381" mass="43572">MVSLPPELWLAIFRHAVTTGLTASLFSTTYQPFEVTSETSTDHSLKVKLTIIRVCKLWRDLAISLLYEDLLVLHEYSGDLRRALERRMDEEATEGSRSRRVCLPYSSTVPQMATKYPTDAVTILTRCPSLEVLSRPSMVYGSQGEFELFEYAAEDCPPLPSLKRLDWWHRNDAARSGGVNCLVDVLQAAPNITYLSLEGELGLSVMQLNSEIVLAGLTTLRLRRVNMLFILQISKWSFPSLETVILDGYTNTFMLQNVGSAFGGRLKRLELGRSLRFYINDVLSHIFEWCPTLEEINYYAYFTYAPDLLPAPHQHLTAVGLHGVKNPIFMDHEPHHWHHLEAHFATYCVAESYLALRTIRLHGDWQHVFSHPEYPSWVDNL</sequence>
<dbReference type="InterPro" id="IPR032675">
    <property type="entry name" value="LRR_dom_sf"/>
</dbReference>
<dbReference type="EMBL" id="RWJN01000153">
    <property type="protein sequence ID" value="TCD66006.1"/>
    <property type="molecule type" value="Genomic_DNA"/>
</dbReference>
<proteinExistence type="predicted"/>